<dbReference type="GO" id="GO:0009252">
    <property type="term" value="P:peptidoglycan biosynthetic process"/>
    <property type="evidence" value="ECO:0007669"/>
    <property type="project" value="UniProtKB-KW"/>
</dbReference>
<dbReference type="GO" id="GO:0030288">
    <property type="term" value="C:outer membrane-bounded periplasmic space"/>
    <property type="evidence" value="ECO:0007669"/>
    <property type="project" value="TreeGrafter"/>
</dbReference>
<dbReference type="SUPFAM" id="SSF56601">
    <property type="entry name" value="beta-lactamase/transpeptidase-like"/>
    <property type="match status" value="1"/>
</dbReference>
<evidence type="ECO:0000256" key="4">
    <source>
        <dbReference type="ARBA" id="ARBA00022676"/>
    </source>
</evidence>
<keyword evidence="5" id="KW-0808">Transferase</keyword>
<evidence type="ECO:0000256" key="3">
    <source>
        <dbReference type="ARBA" id="ARBA00022670"/>
    </source>
</evidence>
<organism evidence="17">
    <name type="scientific">marine metagenome</name>
    <dbReference type="NCBI Taxonomy" id="408172"/>
    <lineage>
        <taxon>unclassified sequences</taxon>
        <taxon>metagenomes</taxon>
        <taxon>ecological metagenomes</taxon>
    </lineage>
</organism>
<dbReference type="InterPro" id="IPR012338">
    <property type="entry name" value="Beta-lactam/transpept-like"/>
</dbReference>
<evidence type="ECO:0000259" key="16">
    <source>
        <dbReference type="Pfam" id="PF17092"/>
    </source>
</evidence>
<evidence type="ECO:0000256" key="10">
    <source>
        <dbReference type="ARBA" id="ARBA00023136"/>
    </source>
</evidence>
<keyword evidence="10" id="KW-0472">Membrane</keyword>
<dbReference type="InterPro" id="IPR023346">
    <property type="entry name" value="Lysozyme-like_dom_sf"/>
</dbReference>
<dbReference type="InterPro" id="IPR050396">
    <property type="entry name" value="Glycosyltr_51/Transpeptidase"/>
</dbReference>
<feature type="domain" description="Glycosyl transferase family 51" evidence="15">
    <location>
        <begin position="56"/>
        <end position="231"/>
    </location>
</feature>
<dbReference type="GO" id="GO:0008955">
    <property type="term" value="F:peptidoglycan glycosyltransferase activity"/>
    <property type="evidence" value="ECO:0007669"/>
    <property type="project" value="UniProtKB-EC"/>
</dbReference>
<dbReference type="GO" id="GO:0071555">
    <property type="term" value="P:cell wall organization"/>
    <property type="evidence" value="ECO:0007669"/>
    <property type="project" value="UniProtKB-KW"/>
</dbReference>
<evidence type="ECO:0000256" key="7">
    <source>
        <dbReference type="ARBA" id="ARBA00022960"/>
    </source>
</evidence>
<dbReference type="GO" id="GO:0008360">
    <property type="term" value="P:regulation of cell shape"/>
    <property type="evidence" value="ECO:0007669"/>
    <property type="project" value="UniProtKB-KW"/>
</dbReference>
<dbReference type="InterPro" id="IPR001264">
    <property type="entry name" value="Glyco_trans_51"/>
</dbReference>
<evidence type="ECO:0000256" key="11">
    <source>
        <dbReference type="ARBA" id="ARBA00023268"/>
    </source>
</evidence>
<keyword evidence="6" id="KW-0812">Transmembrane</keyword>
<comment type="subcellular location">
    <subcellularLocation>
        <location evidence="1">Membrane</location>
    </subcellularLocation>
</comment>
<evidence type="ECO:0000256" key="12">
    <source>
        <dbReference type="ARBA" id="ARBA00023316"/>
    </source>
</evidence>
<dbReference type="Pfam" id="PF00912">
    <property type="entry name" value="Transgly"/>
    <property type="match status" value="1"/>
</dbReference>
<keyword evidence="11" id="KW-0511">Multifunctional enzyme</keyword>
<gene>
    <name evidence="17" type="ORF">METZ01_LOCUS142734</name>
</gene>
<dbReference type="EMBL" id="UINC01021723">
    <property type="protein sequence ID" value="SVA89880.1"/>
    <property type="molecule type" value="Genomic_DNA"/>
</dbReference>
<keyword evidence="3" id="KW-0378">Hydrolase</keyword>
<keyword evidence="12" id="KW-0961">Cell wall biogenesis/degradation</keyword>
<dbReference type="PANTHER" id="PTHR32282">
    <property type="entry name" value="BINDING PROTEIN TRANSPEPTIDASE, PUTATIVE-RELATED"/>
    <property type="match status" value="1"/>
</dbReference>
<protein>
    <recommendedName>
        <fullName evidence="13">peptidoglycan glycosyltransferase</fullName>
        <ecNumber evidence="13">2.4.99.28</ecNumber>
    </recommendedName>
</protein>
<dbReference type="Pfam" id="PF17092">
    <property type="entry name" value="PCB_OB"/>
    <property type="match status" value="1"/>
</dbReference>
<evidence type="ECO:0000256" key="14">
    <source>
        <dbReference type="ARBA" id="ARBA00049902"/>
    </source>
</evidence>
<name>A0A381ZKV6_9ZZZZ</name>
<evidence type="ECO:0000256" key="1">
    <source>
        <dbReference type="ARBA" id="ARBA00004370"/>
    </source>
</evidence>
<evidence type="ECO:0000313" key="17">
    <source>
        <dbReference type="EMBL" id="SVA89880.1"/>
    </source>
</evidence>
<accession>A0A381ZKV6</accession>
<dbReference type="GO" id="GO:0006508">
    <property type="term" value="P:proteolysis"/>
    <property type="evidence" value="ECO:0007669"/>
    <property type="project" value="UniProtKB-KW"/>
</dbReference>
<evidence type="ECO:0000256" key="2">
    <source>
        <dbReference type="ARBA" id="ARBA00022645"/>
    </source>
</evidence>
<keyword evidence="2" id="KW-0121">Carboxypeptidase</keyword>
<evidence type="ECO:0000256" key="8">
    <source>
        <dbReference type="ARBA" id="ARBA00022984"/>
    </source>
</evidence>
<feature type="domain" description="Penicillin-binding protein OB-like" evidence="16">
    <location>
        <begin position="318"/>
        <end position="412"/>
    </location>
</feature>
<dbReference type="GO" id="GO:0016020">
    <property type="term" value="C:membrane"/>
    <property type="evidence" value="ECO:0007669"/>
    <property type="project" value="UniProtKB-SubCell"/>
</dbReference>
<comment type="catalytic activity">
    <reaction evidence="14">
        <text>[GlcNAc-(1-&gt;4)-Mur2Ac(oyl-L-Ala-gamma-D-Glu-L-Lys-D-Ala-D-Ala)](n)-di-trans,octa-cis-undecaprenyl diphosphate + beta-D-GlcNAc-(1-&gt;4)-Mur2Ac(oyl-L-Ala-gamma-D-Glu-L-Lys-D-Ala-D-Ala)-di-trans,octa-cis-undecaprenyl diphosphate = [GlcNAc-(1-&gt;4)-Mur2Ac(oyl-L-Ala-gamma-D-Glu-L-Lys-D-Ala-D-Ala)](n+1)-di-trans,octa-cis-undecaprenyl diphosphate + di-trans,octa-cis-undecaprenyl diphosphate + H(+)</text>
        <dbReference type="Rhea" id="RHEA:23708"/>
        <dbReference type="Rhea" id="RHEA-COMP:9602"/>
        <dbReference type="Rhea" id="RHEA-COMP:9603"/>
        <dbReference type="ChEBI" id="CHEBI:15378"/>
        <dbReference type="ChEBI" id="CHEBI:58405"/>
        <dbReference type="ChEBI" id="CHEBI:60033"/>
        <dbReference type="ChEBI" id="CHEBI:78435"/>
        <dbReference type="EC" id="2.4.99.28"/>
    </reaction>
</comment>
<proteinExistence type="predicted"/>
<dbReference type="FunFam" id="1.10.3810.10:FF:000003">
    <property type="entry name" value="Penicillin-binding protein 1a"/>
    <property type="match status" value="1"/>
</dbReference>
<evidence type="ECO:0000256" key="6">
    <source>
        <dbReference type="ARBA" id="ARBA00022692"/>
    </source>
</evidence>
<dbReference type="Gene3D" id="3.40.710.10">
    <property type="entry name" value="DD-peptidase/beta-lactamase superfamily"/>
    <property type="match status" value="2"/>
</dbReference>
<feature type="non-terminal residue" evidence="17">
    <location>
        <position position="457"/>
    </location>
</feature>
<dbReference type="EC" id="2.4.99.28" evidence="13"/>
<dbReference type="AlphaFoldDB" id="A0A381ZKV6"/>
<dbReference type="InterPro" id="IPR031376">
    <property type="entry name" value="PCB_OB"/>
</dbReference>
<reference evidence="17" key="1">
    <citation type="submission" date="2018-05" db="EMBL/GenBank/DDBJ databases">
        <authorList>
            <person name="Lanie J.A."/>
            <person name="Ng W.-L."/>
            <person name="Kazmierczak K.M."/>
            <person name="Andrzejewski T.M."/>
            <person name="Davidsen T.M."/>
            <person name="Wayne K.J."/>
            <person name="Tettelin H."/>
            <person name="Glass J.I."/>
            <person name="Rusch D."/>
            <person name="Podicherti R."/>
            <person name="Tsui H.-C.T."/>
            <person name="Winkler M.E."/>
        </authorList>
    </citation>
    <scope>NUCLEOTIDE SEQUENCE</scope>
</reference>
<keyword evidence="8" id="KW-0573">Peptidoglycan synthesis</keyword>
<sequence>MKKSIQNSFWALFALLSVSAVAAGFVFFTVIPGLPSIEAIRQMELTIPLRVYTIDGRLIAEFGDQRRNPVPIEEAPDLLIKAVLSAEDDRFFQHHGVDFGGVIRALIANLQSGDIVQGFSTVTMQVAGNYFLDRREKTYTRKLKEVLLAFNLERELRKQEILELYLNKIFLGQRAYGFAAAASVYFNKTLNDLSLAEIATLAGVPKAPSAKNPISNPDGARVRRDYVLKRMRALQHISEDVYLAAKNAPVTAAQHIRPVETEATYVAEMVRSYMVENYGKTAYTKGYRVYTTINSNNQTAANRALRRGLIAYDQRHGFRGPVGFLDPDAEGSLSPVASLQQYASIGGLQPAVVSEVSSDSIDVLLSSGDIAQIYPAGWKWTTRRISSELRTGDVVYVNMKTGTAQLAQIPEVQGAIVSLDPTDGALLALTGGFDFYTGKFNRATQARRQPGSNIKPF</sequence>
<keyword evidence="9" id="KW-1133">Transmembrane helix</keyword>
<evidence type="ECO:0000256" key="13">
    <source>
        <dbReference type="ARBA" id="ARBA00044770"/>
    </source>
</evidence>
<dbReference type="InterPro" id="IPR036950">
    <property type="entry name" value="PBP_transglycosylase"/>
</dbReference>
<dbReference type="PANTHER" id="PTHR32282:SF27">
    <property type="entry name" value="PENICILLIN-BINDING PROTEIN 1A"/>
    <property type="match status" value="1"/>
</dbReference>
<evidence type="ECO:0000256" key="9">
    <source>
        <dbReference type="ARBA" id="ARBA00022989"/>
    </source>
</evidence>
<keyword evidence="3" id="KW-0645">Protease</keyword>
<dbReference type="GO" id="GO:0004180">
    <property type="term" value="F:carboxypeptidase activity"/>
    <property type="evidence" value="ECO:0007669"/>
    <property type="project" value="UniProtKB-KW"/>
</dbReference>
<evidence type="ECO:0000259" key="15">
    <source>
        <dbReference type="Pfam" id="PF00912"/>
    </source>
</evidence>
<keyword evidence="7" id="KW-0133">Cell shape</keyword>
<dbReference type="Gene3D" id="1.10.3810.10">
    <property type="entry name" value="Biosynthetic peptidoglycan transglycosylase-like"/>
    <property type="match status" value="1"/>
</dbReference>
<dbReference type="SUPFAM" id="SSF53955">
    <property type="entry name" value="Lysozyme-like"/>
    <property type="match status" value="1"/>
</dbReference>
<keyword evidence="4" id="KW-0328">Glycosyltransferase</keyword>
<evidence type="ECO:0000256" key="5">
    <source>
        <dbReference type="ARBA" id="ARBA00022679"/>
    </source>
</evidence>